<evidence type="ECO:0000256" key="2">
    <source>
        <dbReference type="ARBA" id="ARBA00023125"/>
    </source>
</evidence>
<evidence type="ECO:0000256" key="4">
    <source>
        <dbReference type="PROSITE-ProRule" id="PRU00335"/>
    </source>
</evidence>
<dbReference type="PANTHER" id="PTHR30055:SF234">
    <property type="entry name" value="HTH-TYPE TRANSCRIPTIONAL REGULATOR BETI"/>
    <property type="match status" value="1"/>
</dbReference>
<dbReference type="AlphaFoldDB" id="A0A1E4R3R8"/>
<dbReference type="SUPFAM" id="SSF46689">
    <property type="entry name" value="Homeodomain-like"/>
    <property type="match status" value="1"/>
</dbReference>
<dbReference type="SUPFAM" id="SSF48498">
    <property type="entry name" value="Tetracyclin repressor-like, C-terminal domain"/>
    <property type="match status" value="1"/>
</dbReference>
<dbReference type="Proteomes" id="UP000094784">
    <property type="component" value="Unassembled WGS sequence"/>
</dbReference>
<dbReference type="InterPro" id="IPR050109">
    <property type="entry name" value="HTH-type_TetR-like_transc_reg"/>
</dbReference>
<dbReference type="InterPro" id="IPR009057">
    <property type="entry name" value="Homeodomain-like_sf"/>
</dbReference>
<gene>
    <name evidence="6" type="ORF">BG258_03780</name>
</gene>
<dbReference type="Pfam" id="PF00440">
    <property type="entry name" value="TetR_N"/>
    <property type="match status" value="1"/>
</dbReference>
<dbReference type="GO" id="GO:0003700">
    <property type="term" value="F:DNA-binding transcription factor activity"/>
    <property type="evidence" value="ECO:0007669"/>
    <property type="project" value="TreeGrafter"/>
</dbReference>
<dbReference type="Gene3D" id="1.10.357.10">
    <property type="entry name" value="Tetracycline Repressor, domain 2"/>
    <property type="match status" value="1"/>
</dbReference>
<evidence type="ECO:0000259" key="5">
    <source>
        <dbReference type="PROSITE" id="PS50977"/>
    </source>
</evidence>
<accession>A0A1E4R3R8</accession>
<keyword evidence="1" id="KW-0805">Transcription regulation</keyword>
<feature type="domain" description="HTH tetR-type" evidence="5">
    <location>
        <begin position="11"/>
        <end position="71"/>
    </location>
</feature>
<organism evidence="6 7">
    <name type="scientific">Lysinibacillus fusiformis</name>
    <dbReference type="NCBI Taxonomy" id="28031"/>
    <lineage>
        <taxon>Bacteria</taxon>
        <taxon>Bacillati</taxon>
        <taxon>Bacillota</taxon>
        <taxon>Bacilli</taxon>
        <taxon>Bacillales</taxon>
        <taxon>Bacillaceae</taxon>
        <taxon>Lysinibacillus</taxon>
    </lineage>
</organism>
<protein>
    <submittedName>
        <fullName evidence="6">Transcriptional regulator</fullName>
    </submittedName>
</protein>
<dbReference type="PROSITE" id="PS50977">
    <property type="entry name" value="HTH_TETR_2"/>
    <property type="match status" value="1"/>
</dbReference>
<dbReference type="EMBL" id="MECQ01000001">
    <property type="protein sequence ID" value="ODV55071.1"/>
    <property type="molecule type" value="Genomic_DNA"/>
</dbReference>
<dbReference type="InterPro" id="IPR036271">
    <property type="entry name" value="Tet_transcr_reg_TetR-rel_C_sf"/>
</dbReference>
<keyword evidence="2 4" id="KW-0238">DNA-binding</keyword>
<proteinExistence type="predicted"/>
<reference evidence="6 7" key="1">
    <citation type="submission" date="2016-09" db="EMBL/GenBank/DDBJ databases">
        <title>Draft genome sequence of the soil isolate, Lysinibacillus fusiformis M5, a potential hypoxanthine producer.</title>
        <authorList>
            <person name="Gallegos-Monterrosa R."/>
            <person name="Maroti G."/>
            <person name="Balint B."/>
            <person name="Kovacs A.T."/>
        </authorList>
    </citation>
    <scope>NUCLEOTIDE SEQUENCE [LARGE SCALE GENOMIC DNA]</scope>
    <source>
        <strain evidence="6 7">M5</strain>
    </source>
</reference>
<name>A0A1E4R3R8_9BACI</name>
<dbReference type="RefSeq" id="WP_069480253.1">
    <property type="nucleotide sequence ID" value="NZ_KV766182.1"/>
</dbReference>
<evidence type="ECO:0000313" key="7">
    <source>
        <dbReference type="Proteomes" id="UP000094784"/>
    </source>
</evidence>
<evidence type="ECO:0000256" key="3">
    <source>
        <dbReference type="ARBA" id="ARBA00023163"/>
    </source>
</evidence>
<dbReference type="GO" id="GO:0000976">
    <property type="term" value="F:transcription cis-regulatory region binding"/>
    <property type="evidence" value="ECO:0007669"/>
    <property type="project" value="TreeGrafter"/>
</dbReference>
<comment type="caution">
    <text evidence="6">The sequence shown here is derived from an EMBL/GenBank/DDBJ whole genome shotgun (WGS) entry which is preliminary data.</text>
</comment>
<sequence>MKTNKSTFIQEARKHQIIDATIRTLSDIGYVKSSLAQIAKRASISTALISYHFADRQDLIEQSLQALIDQSATYILTKTYAADEPASQLANFIEASIAYQATHPEENIALLEIIFNARTADEIPFYKLPDDGEDPLLKALSNILSKGKEQGKFTITSVHVMAKIIQGAIGEYMLIGGPPSIEVEQYSAEVINIIWTAMKVEGINNA</sequence>
<dbReference type="OrthoDB" id="2356263at2"/>
<dbReference type="InterPro" id="IPR001647">
    <property type="entry name" value="HTH_TetR"/>
</dbReference>
<evidence type="ECO:0000313" key="6">
    <source>
        <dbReference type="EMBL" id="ODV55071.1"/>
    </source>
</evidence>
<feature type="DNA-binding region" description="H-T-H motif" evidence="4">
    <location>
        <begin position="34"/>
        <end position="53"/>
    </location>
</feature>
<dbReference type="PANTHER" id="PTHR30055">
    <property type="entry name" value="HTH-TYPE TRANSCRIPTIONAL REGULATOR RUTR"/>
    <property type="match status" value="1"/>
</dbReference>
<keyword evidence="3" id="KW-0804">Transcription</keyword>
<dbReference type="PRINTS" id="PR00455">
    <property type="entry name" value="HTHTETR"/>
</dbReference>
<evidence type="ECO:0000256" key="1">
    <source>
        <dbReference type="ARBA" id="ARBA00023015"/>
    </source>
</evidence>